<evidence type="ECO:0000256" key="6">
    <source>
        <dbReference type="SAM" id="Phobius"/>
    </source>
</evidence>
<keyword evidence="3 6" id="KW-0812">Transmembrane</keyword>
<dbReference type="InterPro" id="IPR002797">
    <property type="entry name" value="Polysacc_synth"/>
</dbReference>
<proteinExistence type="predicted"/>
<dbReference type="Proteomes" id="UP000707535">
    <property type="component" value="Unassembled WGS sequence"/>
</dbReference>
<feature type="transmembrane region" description="Helical" evidence="6">
    <location>
        <begin position="7"/>
        <end position="29"/>
    </location>
</feature>
<feature type="transmembrane region" description="Helical" evidence="6">
    <location>
        <begin position="83"/>
        <end position="104"/>
    </location>
</feature>
<reference evidence="7" key="1">
    <citation type="journal article" date="2021" name="PeerJ">
        <title>Extensive microbial diversity within the chicken gut microbiome revealed by metagenomics and culture.</title>
        <authorList>
            <person name="Gilroy R."/>
            <person name="Ravi A."/>
            <person name="Getino M."/>
            <person name="Pursley I."/>
            <person name="Horton D.L."/>
            <person name="Alikhan N.F."/>
            <person name="Baker D."/>
            <person name="Gharbi K."/>
            <person name="Hall N."/>
            <person name="Watson M."/>
            <person name="Adriaenssens E.M."/>
            <person name="Foster-Nyarko E."/>
            <person name="Jarju S."/>
            <person name="Secka A."/>
            <person name="Antonio M."/>
            <person name="Oren A."/>
            <person name="Chaudhuri R.R."/>
            <person name="La Ragione R."/>
            <person name="Hildebrand F."/>
            <person name="Pallen M.J."/>
        </authorList>
    </citation>
    <scope>NUCLEOTIDE SEQUENCE</scope>
    <source>
        <strain evidence="7">CHK174-6876</strain>
    </source>
</reference>
<feature type="transmembrane region" description="Helical" evidence="6">
    <location>
        <begin position="379"/>
        <end position="395"/>
    </location>
</feature>
<evidence type="ECO:0000256" key="1">
    <source>
        <dbReference type="ARBA" id="ARBA00004651"/>
    </source>
</evidence>
<evidence type="ECO:0000256" key="2">
    <source>
        <dbReference type="ARBA" id="ARBA00022475"/>
    </source>
</evidence>
<sequence length="474" mass="53299">MKVIRNYLYNAGYQILALILPLITAPYVSRVLTKHGAGLNAYTNSIVQYFVLLGSIGIALYGNREIAYLRNDKHKMSKAFWEIQIIKTFAVIFATILYFVFLQFYQTNHILMIFQAINLLAAAFDISWFFMGIEDFKKTVVRNTLVKIISLILIFIFIKDSSDLGLYILILGGSLLVGNLTLWPPLKKYLVKINLSELRPLRHLRPTITLFIPQVATQVYLVLNKTMLGIMVSSDYSGFYNYADNIVKLVLALVTATGTVMLPHVANAFANGEKEKVNQYLYVSFDFVSFLAIAISFGLAAVGHNLGPYFYGDGYGPVGIAMMIEAPVVTLVGWSNVIGNQYLLPTRKTKEFSRSVIYGAIANIVINLPFIYFWGLNGAMIATVISEFVVTAYQLNTIKDVVNIKRLFINIPKYLLAGVIMFVPVFKMNIGIRTSVASLFFEVLVGIIIYFVMIFILKPTILKSGLRLVKKNKH</sequence>
<organism evidence="7 8">
    <name type="scientific">Ligilactobacillus acidipiscis</name>
    <dbReference type="NCBI Taxonomy" id="89059"/>
    <lineage>
        <taxon>Bacteria</taxon>
        <taxon>Bacillati</taxon>
        <taxon>Bacillota</taxon>
        <taxon>Bacilli</taxon>
        <taxon>Lactobacillales</taxon>
        <taxon>Lactobacillaceae</taxon>
        <taxon>Ligilactobacillus</taxon>
    </lineage>
</organism>
<accession>A0A921F819</accession>
<dbReference type="PANTHER" id="PTHR30250:SF11">
    <property type="entry name" value="O-ANTIGEN TRANSPORTER-RELATED"/>
    <property type="match status" value="1"/>
</dbReference>
<evidence type="ECO:0000313" key="7">
    <source>
        <dbReference type="EMBL" id="HJE97109.1"/>
    </source>
</evidence>
<feature type="transmembrane region" description="Helical" evidence="6">
    <location>
        <begin position="438"/>
        <end position="457"/>
    </location>
</feature>
<feature type="transmembrane region" description="Helical" evidence="6">
    <location>
        <begin position="281"/>
        <end position="302"/>
    </location>
</feature>
<keyword evidence="5 6" id="KW-0472">Membrane</keyword>
<feature type="transmembrane region" description="Helical" evidence="6">
    <location>
        <begin position="204"/>
        <end position="223"/>
    </location>
</feature>
<dbReference type="EMBL" id="DYXG01000057">
    <property type="protein sequence ID" value="HJE97109.1"/>
    <property type="molecule type" value="Genomic_DNA"/>
</dbReference>
<comment type="caution">
    <text evidence="7">The sequence shown here is derived from an EMBL/GenBank/DDBJ whole genome shotgun (WGS) entry which is preliminary data.</text>
</comment>
<dbReference type="Pfam" id="PF01943">
    <property type="entry name" value="Polysacc_synt"/>
    <property type="match status" value="1"/>
</dbReference>
<dbReference type="GO" id="GO:0005886">
    <property type="term" value="C:plasma membrane"/>
    <property type="evidence" value="ECO:0007669"/>
    <property type="project" value="UniProtKB-SubCell"/>
</dbReference>
<feature type="transmembrane region" description="Helical" evidence="6">
    <location>
        <begin position="246"/>
        <end position="269"/>
    </location>
</feature>
<feature type="transmembrane region" description="Helical" evidence="6">
    <location>
        <begin position="140"/>
        <end position="158"/>
    </location>
</feature>
<keyword evidence="4 6" id="KW-1133">Transmembrane helix</keyword>
<keyword evidence="2" id="KW-1003">Cell membrane</keyword>
<feature type="transmembrane region" description="Helical" evidence="6">
    <location>
        <begin position="407"/>
        <end position="426"/>
    </location>
</feature>
<protein>
    <submittedName>
        <fullName evidence="7">Polysaccharide biosynthesis C-terminal domain-containing protein</fullName>
    </submittedName>
</protein>
<feature type="transmembrane region" description="Helical" evidence="6">
    <location>
        <begin position="110"/>
        <end position="133"/>
    </location>
</feature>
<feature type="transmembrane region" description="Helical" evidence="6">
    <location>
        <begin position="314"/>
        <end position="334"/>
    </location>
</feature>
<dbReference type="AlphaFoldDB" id="A0A921F819"/>
<gene>
    <name evidence="7" type="ORF">K8V00_05765</name>
</gene>
<dbReference type="PANTHER" id="PTHR30250">
    <property type="entry name" value="PST FAMILY PREDICTED COLANIC ACID TRANSPORTER"/>
    <property type="match status" value="1"/>
</dbReference>
<evidence type="ECO:0000256" key="3">
    <source>
        <dbReference type="ARBA" id="ARBA00022692"/>
    </source>
</evidence>
<comment type="subcellular location">
    <subcellularLocation>
        <location evidence="1">Cell membrane</location>
        <topology evidence="1">Multi-pass membrane protein</topology>
    </subcellularLocation>
</comment>
<evidence type="ECO:0000256" key="4">
    <source>
        <dbReference type="ARBA" id="ARBA00022989"/>
    </source>
</evidence>
<evidence type="ECO:0000313" key="8">
    <source>
        <dbReference type="Proteomes" id="UP000707535"/>
    </source>
</evidence>
<reference evidence="7" key="2">
    <citation type="submission" date="2021-09" db="EMBL/GenBank/DDBJ databases">
        <authorList>
            <person name="Gilroy R."/>
        </authorList>
    </citation>
    <scope>NUCLEOTIDE SEQUENCE</scope>
    <source>
        <strain evidence="7">CHK174-6876</strain>
    </source>
</reference>
<name>A0A921F819_9LACO</name>
<feature type="transmembrane region" description="Helical" evidence="6">
    <location>
        <begin position="164"/>
        <end position="183"/>
    </location>
</feature>
<evidence type="ECO:0000256" key="5">
    <source>
        <dbReference type="ARBA" id="ARBA00023136"/>
    </source>
</evidence>
<feature type="transmembrane region" description="Helical" evidence="6">
    <location>
        <begin position="355"/>
        <end position="373"/>
    </location>
</feature>
<feature type="transmembrane region" description="Helical" evidence="6">
    <location>
        <begin position="41"/>
        <end position="62"/>
    </location>
</feature>
<dbReference type="InterPro" id="IPR050833">
    <property type="entry name" value="Poly_Biosynth_Transport"/>
</dbReference>